<dbReference type="Gramene" id="RZC78379">
    <property type="protein sequence ID" value="RZC78379"/>
    <property type="gene ID" value="C5167_002622"/>
</dbReference>
<proteinExistence type="inferred from homology"/>
<dbReference type="AlphaFoldDB" id="A0A4Y7L2B5"/>
<dbReference type="PANTHER" id="PTHR31374:SF28">
    <property type="entry name" value="SAUR-LIKE AUXIN-RESPONSIVE PROTEIN FAMILY"/>
    <property type="match status" value="1"/>
</dbReference>
<dbReference type="InterPro" id="IPR003676">
    <property type="entry name" value="SAUR_fam"/>
</dbReference>
<name>A0A4Y7L2B5_PAPSO</name>
<accession>A0A4Y7L2B5</accession>
<evidence type="ECO:0000313" key="2">
    <source>
        <dbReference type="EMBL" id="RZC78379.1"/>
    </source>
</evidence>
<dbReference type="Proteomes" id="UP000316621">
    <property type="component" value="Chromosome 9"/>
</dbReference>
<dbReference type="OMA" id="ANESSHD"/>
<comment type="similarity">
    <text evidence="1">Belongs to the ARG7 family.</text>
</comment>
<dbReference type="GO" id="GO:0009733">
    <property type="term" value="P:response to auxin"/>
    <property type="evidence" value="ECO:0007669"/>
    <property type="project" value="InterPro"/>
</dbReference>
<keyword evidence="3" id="KW-1185">Reference proteome</keyword>
<sequence length="136" mass="14911">MKSSVKKLAKKVKIGARGGSVDGKHSPHFELLLSDHYEDSSPATTPTGTLALYVGEERQRFVVPTGFLSHPLFKMLLEKTQAEFGYEQRNGLVIPCRVSTFEEVVSVIECCHGQFDIARPAAANVANGMISYNKPT</sequence>
<gene>
    <name evidence="2" type="ORF">C5167_002622</name>
</gene>
<organism evidence="2 3">
    <name type="scientific">Papaver somniferum</name>
    <name type="common">Opium poppy</name>
    <dbReference type="NCBI Taxonomy" id="3469"/>
    <lineage>
        <taxon>Eukaryota</taxon>
        <taxon>Viridiplantae</taxon>
        <taxon>Streptophyta</taxon>
        <taxon>Embryophyta</taxon>
        <taxon>Tracheophyta</taxon>
        <taxon>Spermatophyta</taxon>
        <taxon>Magnoliopsida</taxon>
        <taxon>Ranunculales</taxon>
        <taxon>Papaveraceae</taxon>
        <taxon>Papaveroideae</taxon>
        <taxon>Papaver</taxon>
    </lineage>
</organism>
<evidence type="ECO:0000256" key="1">
    <source>
        <dbReference type="ARBA" id="ARBA00006974"/>
    </source>
</evidence>
<reference evidence="2 3" key="1">
    <citation type="journal article" date="2018" name="Science">
        <title>The opium poppy genome and morphinan production.</title>
        <authorList>
            <person name="Guo L."/>
            <person name="Winzer T."/>
            <person name="Yang X."/>
            <person name="Li Y."/>
            <person name="Ning Z."/>
            <person name="He Z."/>
            <person name="Teodor R."/>
            <person name="Lu Y."/>
            <person name="Bowser T.A."/>
            <person name="Graham I.A."/>
            <person name="Ye K."/>
        </authorList>
    </citation>
    <scope>NUCLEOTIDE SEQUENCE [LARGE SCALE GENOMIC DNA]</scope>
    <source>
        <strain evidence="3">cv. HN1</strain>
        <tissue evidence="2">Leaves</tissue>
    </source>
</reference>
<protein>
    <submittedName>
        <fullName evidence="2">Uncharacterized protein</fullName>
    </submittedName>
</protein>
<evidence type="ECO:0000313" key="3">
    <source>
        <dbReference type="Proteomes" id="UP000316621"/>
    </source>
</evidence>
<dbReference type="EMBL" id="CM010723">
    <property type="protein sequence ID" value="RZC78379.1"/>
    <property type="molecule type" value="Genomic_DNA"/>
</dbReference>
<dbReference type="Pfam" id="PF02519">
    <property type="entry name" value="Auxin_inducible"/>
    <property type="match status" value="1"/>
</dbReference>
<dbReference type="PANTHER" id="PTHR31374">
    <property type="entry name" value="AUXIN-INDUCED PROTEIN-LIKE-RELATED"/>
    <property type="match status" value="1"/>
</dbReference>